<comment type="subunit">
    <text evidence="1">Homodimer; disulfide-linked.</text>
</comment>
<organism evidence="3 4">
    <name type="scientific">Lottia gigantea</name>
    <name type="common">Giant owl limpet</name>
    <dbReference type="NCBI Taxonomy" id="225164"/>
    <lineage>
        <taxon>Eukaryota</taxon>
        <taxon>Metazoa</taxon>
        <taxon>Spiralia</taxon>
        <taxon>Lophotrochozoa</taxon>
        <taxon>Mollusca</taxon>
        <taxon>Gastropoda</taxon>
        <taxon>Patellogastropoda</taxon>
        <taxon>Lottioidea</taxon>
        <taxon>Lottiidae</taxon>
        <taxon>Lottia</taxon>
    </lineage>
</organism>
<dbReference type="GO" id="GO:0006508">
    <property type="term" value="P:proteolysis"/>
    <property type="evidence" value="ECO:0007669"/>
    <property type="project" value="UniProtKB-KW"/>
</dbReference>
<comment type="catalytic activity">
    <reaction evidence="1">
        <text>an L-aminoacyl-L-amino acid + H2O = 2 an L-alpha-amino acid</text>
        <dbReference type="Rhea" id="RHEA:48940"/>
        <dbReference type="ChEBI" id="CHEBI:15377"/>
        <dbReference type="ChEBI" id="CHEBI:59869"/>
        <dbReference type="ChEBI" id="CHEBI:77460"/>
        <dbReference type="EC" id="3.4.13.19"/>
    </reaction>
</comment>
<evidence type="ECO:0000313" key="4">
    <source>
        <dbReference type="Proteomes" id="UP000030746"/>
    </source>
</evidence>
<dbReference type="RefSeq" id="XP_009047564.1">
    <property type="nucleotide sequence ID" value="XM_009049316.1"/>
</dbReference>
<keyword evidence="1" id="KW-0224">Dipeptidase</keyword>
<keyword evidence="1" id="KW-0336">GPI-anchor</keyword>
<keyword evidence="1" id="KW-0449">Lipoprotein</keyword>
<dbReference type="HOGENOM" id="CLU_031404_4_2_1"/>
<keyword evidence="2" id="KW-1133">Transmembrane helix</keyword>
<comment type="similarity">
    <text evidence="1">Belongs to the metallo-dependent hydrolases superfamily. Peptidase M19 family.</text>
</comment>
<dbReference type="OrthoDB" id="445695at2759"/>
<dbReference type="SUPFAM" id="SSF51556">
    <property type="entry name" value="Metallo-dependent hydrolases"/>
    <property type="match status" value="1"/>
</dbReference>
<dbReference type="CDD" id="cd01301">
    <property type="entry name" value="rDP_like"/>
    <property type="match status" value="1"/>
</dbReference>
<comment type="subcellular location">
    <subcellularLocation>
        <location evidence="1">Membrane</location>
        <topology evidence="1">Lipid-anchor</topology>
        <topology evidence="1">GPI-anchor</topology>
    </subcellularLocation>
</comment>
<keyword evidence="1" id="KW-0479">Metal-binding</keyword>
<dbReference type="Proteomes" id="UP000030746">
    <property type="component" value="Unassembled WGS sequence"/>
</dbReference>
<gene>
    <name evidence="3" type="ORF">LOTGIDRAFT_200091</name>
</gene>
<dbReference type="InterPro" id="IPR032466">
    <property type="entry name" value="Metal_Hydrolase"/>
</dbReference>
<evidence type="ECO:0000313" key="3">
    <source>
        <dbReference type="EMBL" id="ESP01790.1"/>
    </source>
</evidence>
<keyword evidence="2" id="KW-0472">Membrane</keyword>
<dbReference type="GeneID" id="20245383"/>
<dbReference type="MEROPS" id="M19.001"/>
<dbReference type="Pfam" id="PF01244">
    <property type="entry name" value="Peptidase_M19"/>
    <property type="match status" value="1"/>
</dbReference>
<keyword evidence="1" id="KW-1015">Disulfide bond</keyword>
<keyword evidence="2" id="KW-0812">Transmembrane</keyword>
<evidence type="ECO:0000256" key="2">
    <source>
        <dbReference type="SAM" id="Phobius"/>
    </source>
</evidence>
<sequence length="418" mass="46745">MGKFISEDFCTGKRLLIGGLIGVVVLAVIIGVAVGVPLSKRDTSTTLARAKRVLDEYPLIDGHNDLAWQYRNQANNSVNSINLDQSLQGIWTPTHTDIPRIKAGKLKAQFWALYVPCSSQYKDSVRISLDQMDTIKRFNAKYPNEFRFVTSAQGILDAFDAGKFASLVGLEGGHSIQSSLGNLRMFYDLGVRYMTVTHSCNTPWADNWKIDEDNNTDTSVNGLTDFGKTVIKEMNRLGMLVDLSHVSRKTMLDALEVTKAPIIFSHSSAYEKCNHNRNVRNDVLEKTKENKGVVMVNFYSDYINCTPNLQPKATLSQVADHIDYIKTLIGVDYVGIGADYDGVERVPEGLEDVSTYPALFAELLNRGWTEPDLKKLAGENLIRVFKRTEEVRDEMSNTPPFEDHLPVPEQVDHACKTS</sequence>
<keyword evidence="1" id="KW-0482">Metalloprotease</keyword>
<feature type="transmembrane region" description="Helical" evidence="2">
    <location>
        <begin position="15"/>
        <end position="38"/>
    </location>
</feature>
<dbReference type="OMA" id="HIWHVAQ"/>
<accession>V4CI21</accession>
<keyword evidence="4" id="KW-1185">Reference proteome</keyword>
<dbReference type="GO" id="GO:0046872">
    <property type="term" value="F:metal ion binding"/>
    <property type="evidence" value="ECO:0007669"/>
    <property type="project" value="UniProtKB-UniRule"/>
</dbReference>
<dbReference type="EMBL" id="KB200385">
    <property type="protein sequence ID" value="ESP01790.1"/>
    <property type="molecule type" value="Genomic_DNA"/>
</dbReference>
<dbReference type="InterPro" id="IPR008257">
    <property type="entry name" value="Pept_M19"/>
</dbReference>
<keyword evidence="1" id="KW-0645">Protease</keyword>
<dbReference type="GO" id="GO:0098552">
    <property type="term" value="C:side of membrane"/>
    <property type="evidence" value="ECO:0007669"/>
    <property type="project" value="UniProtKB-KW"/>
</dbReference>
<dbReference type="KEGG" id="lgi:LOTGIDRAFT_200091"/>
<dbReference type="InterPro" id="IPR000180">
    <property type="entry name" value="Dipep_AS"/>
</dbReference>
<dbReference type="CTD" id="20245383"/>
<dbReference type="PANTHER" id="PTHR10443:SF12">
    <property type="entry name" value="DIPEPTIDASE"/>
    <property type="match status" value="1"/>
</dbReference>
<comment type="cofactor">
    <cofactor evidence="1">
        <name>Zn(2+)</name>
        <dbReference type="ChEBI" id="CHEBI:29105"/>
    </cofactor>
</comment>
<dbReference type="FunFam" id="3.20.20.140:FF:000030">
    <property type="entry name" value="Dipeptidase"/>
    <property type="match status" value="1"/>
</dbReference>
<name>V4CI21_LOTGI</name>
<feature type="non-terminal residue" evidence="3">
    <location>
        <position position="418"/>
    </location>
</feature>
<dbReference type="STRING" id="225164.V4CI21"/>
<keyword evidence="1" id="KW-0862">Zinc</keyword>
<protein>
    <recommendedName>
        <fullName evidence="1">Dipeptidase</fullName>
        <ecNumber evidence="1">3.4.13.19</ecNumber>
    </recommendedName>
</protein>
<keyword evidence="1" id="KW-0325">Glycoprotein</keyword>
<reference evidence="3 4" key="1">
    <citation type="journal article" date="2013" name="Nature">
        <title>Insights into bilaterian evolution from three spiralian genomes.</title>
        <authorList>
            <person name="Simakov O."/>
            <person name="Marletaz F."/>
            <person name="Cho S.J."/>
            <person name="Edsinger-Gonzales E."/>
            <person name="Havlak P."/>
            <person name="Hellsten U."/>
            <person name="Kuo D.H."/>
            <person name="Larsson T."/>
            <person name="Lv J."/>
            <person name="Arendt D."/>
            <person name="Savage R."/>
            <person name="Osoegawa K."/>
            <person name="de Jong P."/>
            <person name="Grimwood J."/>
            <person name="Chapman J.A."/>
            <person name="Shapiro H."/>
            <person name="Aerts A."/>
            <person name="Otillar R.P."/>
            <person name="Terry A.Y."/>
            <person name="Boore J.L."/>
            <person name="Grigoriev I.V."/>
            <person name="Lindberg D.R."/>
            <person name="Seaver E.C."/>
            <person name="Weisblat D.A."/>
            <person name="Putnam N.H."/>
            <person name="Rokhsar D.S."/>
        </authorList>
    </citation>
    <scope>NUCLEOTIDE SEQUENCE [LARGE SCALE GENOMIC DNA]</scope>
</reference>
<dbReference type="PROSITE" id="PS00869">
    <property type="entry name" value="RENAL_DIPEPTIDASE_1"/>
    <property type="match status" value="1"/>
</dbReference>
<dbReference type="PANTHER" id="PTHR10443">
    <property type="entry name" value="MICROSOMAL DIPEPTIDASE"/>
    <property type="match status" value="1"/>
</dbReference>
<dbReference type="EC" id="3.4.13.19" evidence="1"/>
<dbReference type="PROSITE" id="PS51365">
    <property type="entry name" value="RENAL_DIPEPTIDASE_2"/>
    <property type="match status" value="1"/>
</dbReference>
<dbReference type="Gene3D" id="3.20.20.140">
    <property type="entry name" value="Metal-dependent hydrolases"/>
    <property type="match status" value="1"/>
</dbReference>
<keyword evidence="1" id="KW-0378">Hydrolase</keyword>
<dbReference type="GO" id="GO:0070573">
    <property type="term" value="F:metallodipeptidase activity"/>
    <property type="evidence" value="ECO:0007669"/>
    <property type="project" value="InterPro"/>
</dbReference>
<dbReference type="AlphaFoldDB" id="V4CI21"/>
<proteinExistence type="inferred from homology"/>
<evidence type="ECO:0000256" key="1">
    <source>
        <dbReference type="RuleBase" id="RU341113"/>
    </source>
</evidence>